<feature type="domain" description="pPIWI-RE module N-terminal" evidence="2">
    <location>
        <begin position="17"/>
        <end position="361"/>
    </location>
</feature>
<organism evidence="4 5">
    <name type="scientific">Tumebacillus lipolyticus</name>
    <dbReference type="NCBI Taxonomy" id="1280370"/>
    <lineage>
        <taxon>Bacteria</taxon>
        <taxon>Bacillati</taxon>
        <taxon>Bacillota</taxon>
        <taxon>Bacilli</taxon>
        <taxon>Bacillales</taxon>
        <taxon>Alicyclobacillaceae</taxon>
        <taxon>Tumebacillus</taxon>
    </lineage>
</organism>
<dbReference type="InterPro" id="IPR025085">
    <property type="entry name" value="pPIWI_RE_X"/>
</dbReference>
<dbReference type="Proteomes" id="UP001597343">
    <property type="component" value="Unassembled WGS sequence"/>
</dbReference>
<proteinExistence type="predicted"/>
<dbReference type="Pfam" id="PF13111">
    <property type="entry name" value="pPIWI_RE_X"/>
    <property type="match status" value="1"/>
</dbReference>
<keyword evidence="5" id="KW-1185">Reference proteome</keyword>
<reference evidence="5" key="1">
    <citation type="journal article" date="2019" name="Int. J. Syst. Evol. Microbiol.">
        <title>The Global Catalogue of Microorganisms (GCM) 10K type strain sequencing project: providing services to taxonomists for standard genome sequencing and annotation.</title>
        <authorList>
            <consortium name="The Broad Institute Genomics Platform"/>
            <consortium name="The Broad Institute Genome Sequencing Center for Infectious Disease"/>
            <person name="Wu L."/>
            <person name="Ma J."/>
        </authorList>
    </citation>
    <scope>NUCLEOTIDE SEQUENCE [LARGE SCALE GENOMIC DNA]</scope>
    <source>
        <strain evidence="5">CGMCC 1.13574</strain>
    </source>
</reference>
<evidence type="ECO:0000259" key="1">
    <source>
        <dbReference type="Pfam" id="PF13032"/>
    </source>
</evidence>
<evidence type="ECO:0000259" key="3">
    <source>
        <dbReference type="Pfam" id="PF18157"/>
    </source>
</evidence>
<comment type="caution">
    <text evidence="4">The sequence shown here is derived from an EMBL/GenBank/DDBJ whole genome shotgun (WGS) entry which is preliminary data.</text>
</comment>
<gene>
    <name evidence="4" type="ORF">ACFSOY_13595</name>
</gene>
<dbReference type="Pfam" id="PF18157">
    <property type="entry name" value="MID_pPIWI_RE"/>
    <property type="match status" value="1"/>
</dbReference>
<evidence type="ECO:0000313" key="5">
    <source>
        <dbReference type="Proteomes" id="UP001597343"/>
    </source>
</evidence>
<feature type="domain" description="Prokaryotic pPIWI-RE MID" evidence="3">
    <location>
        <begin position="441"/>
        <end position="559"/>
    </location>
</feature>
<name>A0ABW4ZZK8_9BACL</name>
<accession>A0ABW4ZZK8</accession>
<dbReference type="InterPro" id="IPR024996">
    <property type="entry name" value="RNaseH_pPIWI_RE"/>
</dbReference>
<protein>
    <submittedName>
        <fullName evidence="4">PPIWI_RE module domain-containing protein</fullName>
    </submittedName>
</protein>
<dbReference type="EMBL" id="JBHUIO010000008">
    <property type="protein sequence ID" value="MFD2171021.1"/>
    <property type="molecule type" value="Genomic_DNA"/>
</dbReference>
<evidence type="ECO:0000313" key="4">
    <source>
        <dbReference type="EMBL" id="MFD2171021.1"/>
    </source>
</evidence>
<evidence type="ECO:0000259" key="2">
    <source>
        <dbReference type="Pfam" id="PF13111"/>
    </source>
</evidence>
<dbReference type="Pfam" id="PF13032">
    <property type="entry name" value="RNaseH_pPIWI_RE"/>
    <property type="match status" value="1"/>
</dbReference>
<dbReference type="InterPro" id="IPR040496">
    <property type="entry name" value="MID_pPIWI_RE"/>
</dbReference>
<dbReference type="RefSeq" id="WP_386047485.1">
    <property type="nucleotide sequence ID" value="NZ_JBHUIO010000008.1"/>
</dbReference>
<feature type="domain" description="pPIWI-RE RNaseH" evidence="1">
    <location>
        <begin position="598"/>
        <end position="806"/>
    </location>
</feature>
<sequence length="821" mass="95079">MSRKKDTQLQLFAFDMELSKWEGEIIYQLYIPEAWKTWVLQLRKGSQGNDYTLKKRIKPLGEKLKGIFPDLVMVDNEFYKDTKKPWLLAVRPISISTLILLVKAWFLKTASEVGIPVPDDVQSSELEWKTITISQACKEANDLYFNLLPSLVAHRFCQSEKTLQLKEEDEPLILRFSKVFATREVDCMSQPISTKRGQFSYVVRFRLKTRGGEPNRYMLLITFGVRRIITKPVNTQKLKGKIHCTLLVSIDNPYTEMSQENVRSFASLSYRRQGNQAPYTRWREGLDELFFDLLWDQPFTPEEILTNPERFGEGCNPRVMVIHNQQVFRSHLIGSGVSIGEKRQFFEILVEELAQWTPLAPIAFIPKPKSVFEKNKDKGNLLPMLVPHAKDFILEIWGPDALYDQVINVLRDKKYKLNAIVEEEDETVFRLVSRTGNRMTLMKRERQGYVDALEAVHGKEAYTHRVNIIERTLEDVMSTEQVTLSLIEILPKENWEKMWEGADPKLAIREGFRRTGRLTQFIYPKGYVEDGDEGQKGSNYKHKVFNAILDLLSDAGVVEFKPLFEMGEVPPIVSFDLIHVDHGDFPVLTKLHQGKLFVRGDGMEEWLPLHQAILNSHMLKPAPYLKKDQSWLTRWLDEQLRREKLNTEAFILLIGAHLRTKGISALTNGRVSKEQNPPIASWIQEDPDIKVIRINTTDELPAYGFIPLSLSTGVYSDGTSGIYYGVGTKGLSQRGIRKDMTKLHDPSKTFQQPRAVEYMPLGKMEESERDRLAWIVHLMREMCISFEITQTLPYPLKMMKSIEKYIKRKYIEWNESEAEFV</sequence>